<evidence type="ECO:0000313" key="3">
    <source>
        <dbReference type="EMBL" id="MCY0096374.1"/>
    </source>
</evidence>
<comment type="caution">
    <text evidence="3">The sequence shown here is derived from an EMBL/GenBank/DDBJ whole genome shotgun (WGS) entry which is preliminary data.</text>
</comment>
<sequence>MSRRCLRSGTVFAAAMLVLSQPAHADEVLWPSEVRRVDPSSQDYERLPPRPPTASPNARPAGSFRIRGFFRVRDSVSFTYNKKNYRLAGADPVANSKICLDRQGRRWGCGIIARTTFEELLSSAKVFCLPVEEADDWTAVKCGSETLDIATEMIARGFAVVAKS</sequence>
<feature type="signal peptide" evidence="2">
    <location>
        <begin position="1"/>
        <end position="25"/>
    </location>
</feature>
<dbReference type="EMBL" id="JAOVZQ010000001">
    <property type="protein sequence ID" value="MCY0096374.1"/>
    <property type="molecule type" value="Genomic_DNA"/>
</dbReference>
<feature type="chain" id="PRO_5045406858" description="Thermonuclease family protein" evidence="2">
    <location>
        <begin position="26"/>
        <end position="164"/>
    </location>
</feature>
<proteinExistence type="predicted"/>
<keyword evidence="4" id="KW-1185">Reference proteome</keyword>
<evidence type="ECO:0008006" key="5">
    <source>
        <dbReference type="Google" id="ProtNLM"/>
    </source>
</evidence>
<gene>
    <name evidence="3" type="ORF">OEG82_20505</name>
</gene>
<dbReference type="RefSeq" id="WP_267614204.1">
    <property type="nucleotide sequence ID" value="NZ_JAOVZQ010000001.1"/>
</dbReference>
<protein>
    <recommendedName>
        <fullName evidence="5">Thermonuclease family protein</fullName>
    </recommendedName>
</protein>
<dbReference type="Proteomes" id="UP001081283">
    <property type="component" value="Unassembled WGS sequence"/>
</dbReference>
<feature type="region of interest" description="Disordered" evidence="1">
    <location>
        <begin position="40"/>
        <end position="60"/>
    </location>
</feature>
<accession>A0ABT3YKS8</accession>
<organism evidence="3 4">
    <name type="scientific">Hoeflea ulvae</name>
    <dbReference type="NCBI Taxonomy" id="2983764"/>
    <lineage>
        <taxon>Bacteria</taxon>
        <taxon>Pseudomonadati</taxon>
        <taxon>Pseudomonadota</taxon>
        <taxon>Alphaproteobacteria</taxon>
        <taxon>Hyphomicrobiales</taxon>
        <taxon>Rhizobiaceae</taxon>
        <taxon>Hoeflea</taxon>
    </lineage>
</organism>
<name>A0ABT3YKS8_9HYPH</name>
<reference evidence="3" key="1">
    <citation type="submission" date="2022-10" db="EMBL/GenBank/DDBJ databases">
        <title>Hoeflea sp. J2-29, isolated from marine algae.</title>
        <authorList>
            <person name="Kristyanto S."/>
            <person name="Kim J.M."/>
            <person name="Jeon C.O."/>
        </authorList>
    </citation>
    <scope>NUCLEOTIDE SEQUENCE</scope>
    <source>
        <strain evidence="3">J2-29</strain>
    </source>
</reference>
<evidence type="ECO:0000313" key="4">
    <source>
        <dbReference type="Proteomes" id="UP001081283"/>
    </source>
</evidence>
<keyword evidence="2" id="KW-0732">Signal</keyword>
<evidence type="ECO:0000256" key="1">
    <source>
        <dbReference type="SAM" id="MobiDB-lite"/>
    </source>
</evidence>
<evidence type="ECO:0000256" key="2">
    <source>
        <dbReference type="SAM" id="SignalP"/>
    </source>
</evidence>